<reference evidence="2" key="1">
    <citation type="submission" date="2018-01" db="EMBL/GenBank/DDBJ databases">
        <authorList>
            <person name="Peeters C."/>
        </authorList>
    </citation>
    <scope>NUCLEOTIDE SEQUENCE [LARGE SCALE GENOMIC DNA]</scope>
</reference>
<evidence type="ECO:0000313" key="2">
    <source>
        <dbReference type="Proteomes" id="UP000238169"/>
    </source>
</evidence>
<dbReference type="EMBL" id="OGTP01000007">
    <property type="protein sequence ID" value="SPB15401.1"/>
    <property type="molecule type" value="Genomic_DNA"/>
</dbReference>
<proteinExistence type="predicted"/>
<organism evidence="1 2">
    <name type="scientific">Caballeronia novacaledonica</name>
    <dbReference type="NCBI Taxonomy" id="1544861"/>
    <lineage>
        <taxon>Bacteria</taxon>
        <taxon>Pseudomonadati</taxon>
        <taxon>Pseudomonadota</taxon>
        <taxon>Betaproteobacteria</taxon>
        <taxon>Burkholderiales</taxon>
        <taxon>Burkholderiaceae</taxon>
        <taxon>Caballeronia</taxon>
    </lineage>
</organism>
<protein>
    <submittedName>
        <fullName evidence="1">Uncharacterized protein</fullName>
    </submittedName>
</protein>
<dbReference type="Proteomes" id="UP000238169">
    <property type="component" value="Unassembled WGS sequence"/>
</dbReference>
<gene>
    <name evidence="1" type="ORF">NOV72_02627</name>
</gene>
<dbReference type="AlphaFoldDB" id="A0A2U3I5M1"/>
<evidence type="ECO:0000313" key="1">
    <source>
        <dbReference type="EMBL" id="SPB15401.1"/>
    </source>
</evidence>
<sequence>MSYGFDLSDCRFITTNRGIHTLQERTREKLAGVLGCLPLNCCALMLCGQRAAASKWKCKSRSYRTMKKDKCFFDSFVAEIRKLKGEGK</sequence>
<accession>A0A2U3I5M1</accession>
<dbReference type="RefSeq" id="WP_146149998.1">
    <property type="nucleotide sequence ID" value="NZ_OGTP01000007.1"/>
</dbReference>
<keyword evidence="2" id="KW-1185">Reference proteome</keyword>
<name>A0A2U3I5M1_9BURK</name>